<protein>
    <submittedName>
        <fullName evidence="4">Short-chain dehydrogenase/reductase SDR</fullName>
    </submittedName>
</protein>
<dbReference type="GO" id="GO:0016616">
    <property type="term" value="F:oxidoreductase activity, acting on the CH-OH group of donors, NAD or NADP as acceptor"/>
    <property type="evidence" value="ECO:0007669"/>
    <property type="project" value="UniProtKB-ARBA"/>
</dbReference>
<dbReference type="Proteomes" id="UP000001208">
    <property type="component" value="Chromosome"/>
</dbReference>
<dbReference type="PRINTS" id="PR00081">
    <property type="entry name" value="GDHRDH"/>
</dbReference>
<dbReference type="InterPro" id="IPR020904">
    <property type="entry name" value="Sc_DH/Rdtase_CS"/>
</dbReference>
<evidence type="ECO:0000256" key="2">
    <source>
        <dbReference type="ARBA" id="ARBA00023002"/>
    </source>
</evidence>
<dbReference type="CDD" id="cd05233">
    <property type="entry name" value="SDR_c"/>
    <property type="match status" value="1"/>
</dbReference>
<dbReference type="OrthoDB" id="9775296at2"/>
<comment type="similarity">
    <text evidence="1 3">Belongs to the short-chain dehydrogenases/reductases (SDR) family.</text>
</comment>
<proteinExistence type="inferred from homology"/>
<dbReference type="FunFam" id="3.40.50.720:FF:000047">
    <property type="entry name" value="NADP-dependent L-serine/L-allo-threonine dehydrogenase"/>
    <property type="match status" value="1"/>
</dbReference>
<sequence>MTELKEQVAVITGATGGIGKATAELFHANGIRTVLHGRNRARLKDIAAALQAPYVLGDITEQDVPKKLLDTALAEFRRCDIVVNNAAIMEIGTVESVDIEVICKMVRVNVEAAYRVAYTFLKHFKQNDFGHLINISSVLGTKVRESAGAYAGTKYAIEALSEALRIELARTNVKVTSIEPGLVMTELHRKWDVHPKEAMQIPTPLQPGDVAEIIWQVLSQKPHVRIPKILIMPKDHAI</sequence>
<dbReference type="InterPro" id="IPR002347">
    <property type="entry name" value="SDR_fam"/>
</dbReference>
<keyword evidence="2" id="KW-0560">Oxidoreductase</keyword>
<dbReference type="RefSeq" id="WP_012499286.1">
    <property type="nucleotide sequence ID" value="NC_011026.1"/>
</dbReference>
<dbReference type="PROSITE" id="PS00061">
    <property type="entry name" value="ADH_SHORT"/>
    <property type="match status" value="1"/>
</dbReference>
<dbReference type="PANTHER" id="PTHR44196:SF1">
    <property type="entry name" value="DEHYDROGENASE_REDUCTASE SDR FAMILY MEMBER 7B"/>
    <property type="match status" value="1"/>
</dbReference>
<evidence type="ECO:0000313" key="5">
    <source>
        <dbReference type="Proteomes" id="UP000001208"/>
    </source>
</evidence>
<dbReference type="GO" id="GO:0016020">
    <property type="term" value="C:membrane"/>
    <property type="evidence" value="ECO:0007669"/>
    <property type="project" value="TreeGrafter"/>
</dbReference>
<gene>
    <name evidence="4" type="ordered locus">Ctha_0733</name>
</gene>
<keyword evidence="5" id="KW-1185">Reference proteome</keyword>
<dbReference type="PANTHER" id="PTHR44196">
    <property type="entry name" value="DEHYDROGENASE/REDUCTASE SDR FAMILY MEMBER 7B"/>
    <property type="match status" value="1"/>
</dbReference>
<name>B3QW89_CHLT3</name>
<reference evidence="4 5" key="1">
    <citation type="submission" date="2008-06" db="EMBL/GenBank/DDBJ databases">
        <title>Complete sequence of Chloroherpeton thalassium ATCC 35110.</title>
        <authorList>
            <consortium name="US DOE Joint Genome Institute"/>
            <person name="Lucas S."/>
            <person name="Copeland A."/>
            <person name="Lapidus A."/>
            <person name="Glavina del Rio T."/>
            <person name="Dalin E."/>
            <person name="Tice H."/>
            <person name="Bruce D."/>
            <person name="Goodwin L."/>
            <person name="Pitluck S."/>
            <person name="Schmutz J."/>
            <person name="Larimer F."/>
            <person name="Land M."/>
            <person name="Hauser L."/>
            <person name="Kyrpides N."/>
            <person name="Mikhailova N."/>
            <person name="Liu Z."/>
            <person name="Li T."/>
            <person name="Zhao F."/>
            <person name="Overmann J."/>
            <person name="Bryant D.A."/>
            <person name="Richardson P."/>
        </authorList>
    </citation>
    <scope>NUCLEOTIDE SEQUENCE [LARGE SCALE GENOMIC DNA]</scope>
    <source>
        <strain evidence="5">ATCC 35110 / GB-78</strain>
    </source>
</reference>
<dbReference type="STRING" id="517418.Ctha_0733"/>
<evidence type="ECO:0000313" key="4">
    <source>
        <dbReference type="EMBL" id="ACF13202.1"/>
    </source>
</evidence>
<dbReference type="Pfam" id="PF00106">
    <property type="entry name" value="adh_short"/>
    <property type="match status" value="1"/>
</dbReference>
<dbReference type="AlphaFoldDB" id="B3QW89"/>
<dbReference type="EMBL" id="CP001100">
    <property type="protein sequence ID" value="ACF13202.1"/>
    <property type="molecule type" value="Genomic_DNA"/>
</dbReference>
<dbReference type="eggNOG" id="COG4221">
    <property type="taxonomic scope" value="Bacteria"/>
</dbReference>
<accession>B3QW89</accession>
<evidence type="ECO:0000256" key="3">
    <source>
        <dbReference type="RuleBase" id="RU000363"/>
    </source>
</evidence>
<dbReference type="PRINTS" id="PR00080">
    <property type="entry name" value="SDRFAMILY"/>
</dbReference>
<organism evidence="4 5">
    <name type="scientific">Chloroherpeton thalassium (strain ATCC 35110 / GB-78)</name>
    <dbReference type="NCBI Taxonomy" id="517418"/>
    <lineage>
        <taxon>Bacteria</taxon>
        <taxon>Pseudomonadati</taxon>
        <taxon>Chlorobiota</taxon>
        <taxon>Chlorobiia</taxon>
        <taxon>Chlorobiales</taxon>
        <taxon>Chloroherpetonaceae</taxon>
        <taxon>Chloroherpeton</taxon>
    </lineage>
</organism>
<dbReference type="KEGG" id="cts:Ctha_0733"/>
<dbReference type="InterPro" id="IPR036291">
    <property type="entry name" value="NAD(P)-bd_dom_sf"/>
</dbReference>
<dbReference type="Gene3D" id="3.40.50.720">
    <property type="entry name" value="NAD(P)-binding Rossmann-like Domain"/>
    <property type="match status" value="1"/>
</dbReference>
<dbReference type="SUPFAM" id="SSF51735">
    <property type="entry name" value="NAD(P)-binding Rossmann-fold domains"/>
    <property type="match status" value="1"/>
</dbReference>
<dbReference type="HOGENOM" id="CLU_010194_2_10_10"/>
<evidence type="ECO:0000256" key="1">
    <source>
        <dbReference type="ARBA" id="ARBA00006484"/>
    </source>
</evidence>